<dbReference type="Proteomes" id="UP000233551">
    <property type="component" value="Unassembled WGS sequence"/>
</dbReference>
<protein>
    <submittedName>
        <fullName evidence="2">Uncharacterized protein</fullName>
    </submittedName>
</protein>
<dbReference type="STRING" id="22663.A0A2I0II26"/>
<accession>A0A2I0II26</accession>
<evidence type="ECO:0000256" key="1">
    <source>
        <dbReference type="SAM" id="MobiDB-lite"/>
    </source>
</evidence>
<comment type="caution">
    <text evidence="2">The sequence shown here is derived from an EMBL/GenBank/DDBJ whole genome shotgun (WGS) entry which is preliminary data.</text>
</comment>
<dbReference type="AlphaFoldDB" id="A0A2I0II26"/>
<feature type="compositionally biased region" description="Basic and acidic residues" evidence="1">
    <location>
        <begin position="117"/>
        <end position="150"/>
    </location>
</feature>
<gene>
    <name evidence="2" type="ORF">CRG98_035969</name>
</gene>
<name>A0A2I0II26_PUNGR</name>
<feature type="compositionally biased region" description="Acidic residues" evidence="1">
    <location>
        <begin position="82"/>
        <end position="97"/>
    </location>
</feature>
<reference evidence="2 3" key="1">
    <citation type="submission" date="2017-11" db="EMBL/GenBank/DDBJ databases">
        <title>De-novo sequencing of pomegranate (Punica granatum L.) genome.</title>
        <authorList>
            <person name="Akparov Z."/>
            <person name="Amiraslanov A."/>
            <person name="Hajiyeva S."/>
            <person name="Abbasov M."/>
            <person name="Kaur K."/>
            <person name="Hamwieh A."/>
            <person name="Solovyev V."/>
            <person name="Salamov A."/>
            <person name="Braich B."/>
            <person name="Kosarev P."/>
            <person name="Mahmoud A."/>
            <person name="Hajiyev E."/>
            <person name="Babayeva S."/>
            <person name="Izzatullayeva V."/>
            <person name="Mammadov A."/>
            <person name="Mammadov A."/>
            <person name="Sharifova S."/>
            <person name="Ojaghi J."/>
            <person name="Eynullazada K."/>
            <person name="Bayramov B."/>
            <person name="Abdulazimova A."/>
            <person name="Shahmuradov I."/>
        </authorList>
    </citation>
    <scope>NUCLEOTIDE SEQUENCE [LARGE SCALE GENOMIC DNA]</scope>
    <source>
        <strain evidence="3">cv. AG2017</strain>
        <tissue evidence="2">Leaf</tissue>
    </source>
</reference>
<feature type="non-terminal residue" evidence="2">
    <location>
        <position position="1"/>
    </location>
</feature>
<dbReference type="EMBL" id="PGOL01003024">
    <property type="protein sequence ID" value="PKI43644.1"/>
    <property type="molecule type" value="Genomic_DNA"/>
</dbReference>
<sequence length="157" mass="17549">THFILPEYLMQKDQRLDIDEAKDKMKQAGITEDEMVALERQLAPAVANDTVTTKEARTAVGFVSGGVESQTDRAAKMSANNEDIELPEDSESEDEEEERVKIAQKDVPSAVFGGLIRKREEDEKDEKDERGDDAAKDKDGESRLGALERIKRQKRGA</sequence>
<proteinExistence type="predicted"/>
<evidence type="ECO:0000313" key="3">
    <source>
        <dbReference type="Proteomes" id="UP000233551"/>
    </source>
</evidence>
<keyword evidence="3" id="KW-1185">Reference proteome</keyword>
<evidence type="ECO:0000313" key="2">
    <source>
        <dbReference type="EMBL" id="PKI43644.1"/>
    </source>
</evidence>
<organism evidence="2 3">
    <name type="scientific">Punica granatum</name>
    <name type="common">Pomegranate</name>
    <dbReference type="NCBI Taxonomy" id="22663"/>
    <lineage>
        <taxon>Eukaryota</taxon>
        <taxon>Viridiplantae</taxon>
        <taxon>Streptophyta</taxon>
        <taxon>Embryophyta</taxon>
        <taxon>Tracheophyta</taxon>
        <taxon>Spermatophyta</taxon>
        <taxon>Magnoliopsida</taxon>
        <taxon>eudicotyledons</taxon>
        <taxon>Gunneridae</taxon>
        <taxon>Pentapetalae</taxon>
        <taxon>rosids</taxon>
        <taxon>malvids</taxon>
        <taxon>Myrtales</taxon>
        <taxon>Lythraceae</taxon>
        <taxon>Punica</taxon>
    </lineage>
</organism>
<feature type="region of interest" description="Disordered" evidence="1">
    <location>
        <begin position="66"/>
        <end position="157"/>
    </location>
</feature>